<proteinExistence type="predicted"/>
<feature type="region of interest" description="Disordered" evidence="1">
    <location>
        <begin position="45"/>
        <end position="244"/>
    </location>
</feature>
<dbReference type="EMBL" id="JAIFTL010000058">
    <property type="protein sequence ID" value="KAG9324713.1"/>
    <property type="molecule type" value="Genomic_DNA"/>
</dbReference>
<gene>
    <name evidence="2" type="ORF">KVV02_002491</name>
</gene>
<dbReference type="Proteomes" id="UP000717515">
    <property type="component" value="Unassembled WGS sequence"/>
</dbReference>
<dbReference type="AlphaFoldDB" id="A0A9P8CXS4"/>
<accession>A0A9P8CXS4</accession>
<evidence type="ECO:0000256" key="1">
    <source>
        <dbReference type="SAM" id="MobiDB-lite"/>
    </source>
</evidence>
<feature type="compositionally biased region" description="Polar residues" evidence="1">
    <location>
        <begin position="185"/>
        <end position="197"/>
    </location>
</feature>
<name>A0A9P8CXS4_MORAP</name>
<sequence>MQALTPLLFSMLFPRPNSNKATIDSEIDGDSEYPHSALLGFQDGYTLHSNNQQPVSAKARRHHSMGAASTDPRRSRAALGDTEEPVHSNVNRSSTFPPASKASTGRRRPQRLSLDHAAFIATYPSLDGLGDMGPRPTTSSLHKKRSPDTLPSSRNSTSSISSMVSDGSTASSSSSSASMREPLTPTRSPNYRSTLKSKTPKRTAATTKDLISLQSYEEDEGQVCLSPRSNNDEDHSLSTPEALPGNITAGYKATAAEARGLRQLIAH</sequence>
<evidence type="ECO:0000313" key="2">
    <source>
        <dbReference type="EMBL" id="KAG9324713.1"/>
    </source>
</evidence>
<feature type="compositionally biased region" description="Polar residues" evidence="1">
    <location>
        <begin position="88"/>
        <end position="103"/>
    </location>
</feature>
<comment type="caution">
    <text evidence="2">The sequence shown here is derived from an EMBL/GenBank/DDBJ whole genome shotgun (WGS) entry which is preliminary data.</text>
</comment>
<feature type="compositionally biased region" description="Low complexity" evidence="1">
    <location>
        <begin position="152"/>
        <end position="178"/>
    </location>
</feature>
<organism evidence="2 3">
    <name type="scientific">Mortierella alpina</name>
    <name type="common">Oleaginous fungus</name>
    <name type="synonym">Mortierella renispora</name>
    <dbReference type="NCBI Taxonomy" id="64518"/>
    <lineage>
        <taxon>Eukaryota</taxon>
        <taxon>Fungi</taxon>
        <taxon>Fungi incertae sedis</taxon>
        <taxon>Mucoromycota</taxon>
        <taxon>Mortierellomycotina</taxon>
        <taxon>Mortierellomycetes</taxon>
        <taxon>Mortierellales</taxon>
        <taxon>Mortierellaceae</taxon>
        <taxon>Mortierella</taxon>
    </lineage>
</organism>
<evidence type="ECO:0000313" key="3">
    <source>
        <dbReference type="Proteomes" id="UP000717515"/>
    </source>
</evidence>
<protein>
    <submittedName>
        <fullName evidence="2">Uncharacterized protein</fullName>
    </submittedName>
</protein>
<reference evidence="2" key="1">
    <citation type="submission" date="2021-07" db="EMBL/GenBank/DDBJ databases">
        <title>Draft genome of Mortierella alpina, strain LL118, isolated from an aspen leaf litter sample.</title>
        <authorList>
            <person name="Yang S."/>
            <person name="Vinatzer B.A."/>
        </authorList>
    </citation>
    <scope>NUCLEOTIDE SEQUENCE</scope>
    <source>
        <strain evidence="2">LL118</strain>
    </source>
</reference>